<dbReference type="PANTHER" id="PTHR47966:SF51">
    <property type="entry name" value="BETA-SITE APP-CLEAVING ENZYME, ISOFORM A-RELATED"/>
    <property type="match status" value="1"/>
</dbReference>
<dbReference type="InterPro" id="IPR001461">
    <property type="entry name" value="Aspartic_peptidase_A1"/>
</dbReference>
<evidence type="ECO:0000313" key="6">
    <source>
        <dbReference type="Proteomes" id="UP000800200"/>
    </source>
</evidence>
<dbReference type="Gene3D" id="2.40.70.10">
    <property type="entry name" value="Acid Proteases"/>
    <property type="match status" value="2"/>
</dbReference>
<evidence type="ECO:0000313" key="5">
    <source>
        <dbReference type="EMBL" id="KAF2178964.1"/>
    </source>
</evidence>
<feature type="disulfide bond" evidence="2">
    <location>
        <begin position="357"/>
        <end position="397"/>
    </location>
</feature>
<dbReference type="EMBL" id="ML994671">
    <property type="protein sequence ID" value="KAF2178964.1"/>
    <property type="molecule type" value="Genomic_DNA"/>
</dbReference>
<keyword evidence="5" id="KW-0645">Protease</keyword>
<dbReference type="PROSITE" id="PS51767">
    <property type="entry name" value="PEPTIDASE_A1"/>
    <property type="match status" value="1"/>
</dbReference>
<dbReference type="PRINTS" id="PR00792">
    <property type="entry name" value="PEPSIN"/>
</dbReference>
<protein>
    <submittedName>
        <fullName evidence="5">Acid protease</fullName>
    </submittedName>
</protein>
<evidence type="ECO:0000259" key="4">
    <source>
        <dbReference type="PROSITE" id="PS51767"/>
    </source>
</evidence>
<keyword evidence="3" id="KW-0732">Signal</keyword>
<comment type="similarity">
    <text evidence="1">Belongs to the peptidase A1 family.</text>
</comment>
<feature type="signal peptide" evidence="3">
    <location>
        <begin position="1"/>
        <end position="21"/>
    </location>
</feature>
<organism evidence="5 6">
    <name type="scientific">Zopfia rhizophila CBS 207.26</name>
    <dbReference type="NCBI Taxonomy" id="1314779"/>
    <lineage>
        <taxon>Eukaryota</taxon>
        <taxon>Fungi</taxon>
        <taxon>Dikarya</taxon>
        <taxon>Ascomycota</taxon>
        <taxon>Pezizomycotina</taxon>
        <taxon>Dothideomycetes</taxon>
        <taxon>Dothideomycetes incertae sedis</taxon>
        <taxon>Zopfiaceae</taxon>
        <taxon>Zopfia</taxon>
    </lineage>
</organism>
<dbReference type="AlphaFoldDB" id="A0A6A6DHE5"/>
<keyword evidence="5" id="KW-0378">Hydrolase</keyword>
<dbReference type="PANTHER" id="PTHR47966">
    <property type="entry name" value="BETA-SITE APP-CLEAVING ENZYME, ISOFORM A-RELATED"/>
    <property type="match status" value="1"/>
</dbReference>
<sequence>MSPLLLLVAAVALAATGPISGVHRLPITRTTVELDWRWVGADPFGKHHPSQQPLVQRFHERKNTNEKHSKKVARTFSKNILSGEDDIDFWSIYTAPIRLGNPPLNLDTIIDTSWSPFFVPSANCTYDAREINNCIIHPLYNSSLSSTYRADLSPCKMVYWGVEGIQTYGRISEDSLHASGLEITNQVFEEATQWHPGYLTSDYLFDTVLGLALHPTYDEWGNFSAPGPFQNLIKQQLLRENIFSLTLPRTDNERGEIVFGGLPENVTREGLIEVPLNDTRRGEGDDLWDFYTSNGWQVLVENIAMTPASSKKFLPILAKQHIAVVTSSYPYIGLPEEAAKKANQFIGLNNGGTWVNCNTRSSLPDIVIAFSAEKRIKLTARDYLLEVYDDIYGRLKCVSTFVSLGDSGNSGIILLGSPFLNGLYSVFDADRKSISFGNQQLQRTKSYIEY</sequence>
<feature type="disulfide bond" evidence="2">
    <location>
        <begin position="124"/>
        <end position="134"/>
    </location>
</feature>
<reference evidence="5" key="1">
    <citation type="journal article" date="2020" name="Stud. Mycol.">
        <title>101 Dothideomycetes genomes: a test case for predicting lifestyles and emergence of pathogens.</title>
        <authorList>
            <person name="Haridas S."/>
            <person name="Albert R."/>
            <person name="Binder M."/>
            <person name="Bloem J."/>
            <person name="Labutti K."/>
            <person name="Salamov A."/>
            <person name="Andreopoulos B."/>
            <person name="Baker S."/>
            <person name="Barry K."/>
            <person name="Bills G."/>
            <person name="Bluhm B."/>
            <person name="Cannon C."/>
            <person name="Castanera R."/>
            <person name="Culley D."/>
            <person name="Daum C."/>
            <person name="Ezra D."/>
            <person name="Gonzalez J."/>
            <person name="Henrissat B."/>
            <person name="Kuo A."/>
            <person name="Liang C."/>
            <person name="Lipzen A."/>
            <person name="Lutzoni F."/>
            <person name="Magnuson J."/>
            <person name="Mondo S."/>
            <person name="Nolan M."/>
            <person name="Ohm R."/>
            <person name="Pangilinan J."/>
            <person name="Park H.-J."/>
            <person name="Ramirez L."/>
            <person name="Alfaro M."/>
            <person name="Sun H."/>
            <person name="Tritt A."/>
            <person name="Yoshinaga Y."/>
            <person name="Zwiers L.-H."/>
            <person name="Turgeon B."/>
            <person name="Goodwin S."/>
            <person name="Spatafora J."/>
            <person name="Crous P."/>
            <person name="Grigoriev I."/>
        </authorList>
    </citation>
    <scope>NUCLEOTIDE SEQUENCE</scope>
    <source>
        <strain evidence="5">CBS 207.26</strain>
    </source>
</reference>
<evidence type="ECO:0000256" key="3">
    <source>
        <dbReference type="SAM" id="SignalP"/>
    </source>
</evidence>
<dbReference type="OrthoDB" id="771136at2759"/>
<dbReference type="InterPro" id="IPR021109">
    <property type="entry name" value="Peptidase_aspartic_dom_sf"/>
</dbReference>
<dbReference type="Pfam" id="PF00026">
    <property type="entry name" value="Asp"/>
    <property type="match status" value="1"/>
</dbReference>
<proteinExistence type="inferred from homology"/>
<feature type="chain" id="PRO_5025530214" evidence="3">
    <location>
        <begin position="22"/>
        <end position="450"/>
    </location>
</feature>
<accession>A0A6A6DHE5</accession>
<dbReference type="GO" id="GO:0004190">
    <property type="term" value="F:aspartic-type endopeptidase activity"/>
    <property type="evidence" value="ECO:0007669"/>
    <property type="project" value="InterPro"/>
</dbReference>
<keyword evidence="2" id="KW-1015">Disulfide bond</keyword>
<name>A0A6A6DHE5_9PEZI</name>
<keyword evidence="6" id="KW-1185">Reference proteome</keyword>
<dbReference type="GO" id="GO:0000324">
    <property type="term" value="C:fungal-type vacuole"/>
    <property type="evidence" value="ECO:0007669"/>
    <property type="project" value="TreeGrafter"/>
</dbReference>
<feature type="domain" description="Peptidase A1" evidence="4">
    <location>
        <begin position="93"/>
        <end position="437"/>
    </location>
</feature>
<dbReference type="Proteomes" id="UP000800200">
    <property type="component" value="Unassembled WGS sequence"/>
</dbReference>
<evidence type="ECO:0000256" key="2">
    <source>
        <dbReference type="PIRSR" id="PIRSR601461-2"/>
    </source>
</evidence>
<evidence type="ECO:0000256" key="1">
    <source>
        <dbReference type="ARBA" id="ARBA00007447"/>
    </source>
</evidence>
<dbReference type="InterPro" id="IPR033121">
    <property type="entry name" value="PEPTIDASE_A1"/>
</dbReference>
<dbReference type="GO" id="GO:0006508">
    <property type="term" value="P:proteolysis"/>
    <property type="evidence" value="ECO:0007669"/>
    <property type="project" value="UniProtKB-KW"/>
</dbReference>
<gene>
    <name evidence="5" type="ORF">K469DRAFT_754216</name>
</gene>
<dbReference type="SUPFAM" id="SSF50630">
    <property type="entry name" value="Acid proteases"/>
    <property type="match status" value="1"/>
</dbReference>